<dbReference type="PROSITE" id="PS51898">
    <property type="entry name" value="TYR_RECOMBINASE"/>
    <property type="match status" value="1"/>
</dbReference>
<evidence type="ECO:0000313" key="6">
    <source>
        <dbReference type="Proteomes" id="UP000035154"/>
    </source>
</evidence>
<dbReference type="AlphaFoldDB" id="A0A0G9KXV7"/>
<dbReference type="GO" id="GO:0003677">
    <property type="term" value="F:DNA binding"/>
    <property type="evidence" value="ECO:0007669"/>
    <property type="project" value="UniProtKB-KW"/>
</dbReference>
<keyword evidence="3" id="KW-0233">DNA recombination</keyword>
<feature type="domain" description="Tyr recombinase" evidence="4">
    <location>
        <begin position="176"/>
        <end position="397"/>
    </location>
</feature>
<accession>A0A0G9KXV7</accession>
<keyword evidence="2" id="KW-0238">DNA-binding</keyword>
<dbReference type="SUPFAM" id="SSF56349">
    <property type="entry name" value="DNA breaking-rejoining enzymes"/>
    <property type="match status" value="1"/>
</dbReference>
<dbReference type="InterPro" id="IPR011010">
    <property type="entry name" value="DNA_brk_join_enz"/>
</dbReference>
<dbReference type="Proteomes" id="UP000035154">
    <property type="component" value="Unassembled WGS sequence"/>
</dbReference>
<proteinExistence type="inferred from homology"/>
<evidence type="ECO:0000256" key="1">
    <source>
        <dbReference type="ARBA" id="ARBA00008857"/>
    </source>
</evidence>
<evidence type="ECO:0000256" key="3">
    <source>
        <dbReference type="ARBA" id="ARBA00023172"/>
    </source>
</evidence>
<evidence type="ECO:0000313" key="5">
    <source>
        <dbReference type="EMBL" id="KLE11432.1"/>
    </source>
</evidence>
<dbReference type="Pfam" id="PF00589">
    <property type="entry name" value="Phage_integrase"/>
    <property type="match status" value="1"/>
</dbReference>
<reference evidence="5 6" key="1">
    <citation type="submission" date="2014-01" db="EMBL/GenBank/DDBJ databases">
        <title>Development of a Comparative Genomic Fingerprinting Assay for High Resolution Genotyping of Arcobacter butzleri.</title>
        <authorList>
            <person name="Webb A.L."/>
            <person name="Inglis G.D."/>
            <person name="Kruczkiewicz P."/>
            <person name="Selinger L.B."/>
            <person name="Taboada E.N."/>
        </authorList>
    </citation>
    <scope>NUCLEOTIDE SEQUENCE [LARGE SCALE GENOMIC DNA]</scope>
    <source>
        <strain evidence="5 6">L355</strain>
    </source>
</reference>
<evidence type="ECO:0000259" key="4">
    <source>
        <dbReference type="PROSITE" id="PS51898"/>
    </source>
</evidence>
<dbReference type="GO" id="GO:0006310">
    <property type="term" value="P:DNA recombination"/>
    <property type="evidence" value="ECO:0007669"/>
    <property type="project" value="UniProtKB-KW"/>
</dbReference>
<dbReference type="PANTHER" id="PTHR30349">
    <property type="entry name" value="PHAGE INTEGRASE-RELATED"/>
    <property type="match status" value="1"/>
</dbReference>
<comment type="similarity">
    <text evidence="1">Belongs to the 'phage' integrase family.</text>
</comment>
<dbReference type="CDD" id="cd00397">
    <property type="entry name" value="DNA_BRE_C"/>
    <property type="match status" value="1"/>
</dbReference>
<dbReference type="PANTHER" id="PTHR30349:SF41">
    <property type="entry name" value="INTEGRASE_RECOMBINASE PROTEIN MJ0367-RELATED"/>
    <property type="match status" value="1"/>
</dbReference>
<dbReference type="InterPro" id="IPR050090">
    <property type="entry name" value="Tyrosine_recombinase_XerCD"/>
</dbReference>
<sequence>MNLSYVTFPHPSIKNRKTTFIFIDNKLDLISAKFLLFMAENGGRNGSILGKSSHKNVAIILGELFRHLDDIGLKWNTAFEEDIKAVRNAMLCWDLNNNLNTKLFDYKPISNDAVNQKLDIWFKFYKYIESKNISSNMILSLKKVRISSRRNFLSHLNSSFEKNIWKLRVKNSPKKSIFRVLSKIEFFRFMNFLEEDDIVFSMMAFLAVETGLRIDAILNIEPKQFDGIFNYLKGGKNVHDVIPLKYLAKASEDTIKHCDLPIRTVLLIRKRYLSRIYIKRKIKNEMIENEDNLSTLWILPNGRKVNYTDVLRAFKKASVKMGYSIKTITPHWMRHTFATWALIDFANSNNISLKNVGVEPIHIFLELLSMKLGHASIEVTMKYIATAVNLQLNKSIRGPIVVGENAFTRDENLKYILYEEAKAKYKENFRDELFDVKRFAISMGILI</sequence>
<dbReference type="PATRIC" id="fig|1447263.3.peg.340"/>
<name>A0A0G9KXV7_9BACT</name>
<dbReference type="GO" id="GO:0015074">
    <property type="term" value="P:DNA integration"/>
    <property type="evidence" value="ECO:0007669"/>
    <property type="project" value="InterPro"/>
</dbReference>
<gene>
    <name evidence="5" type="ORF">AF80_01780</name>
</gene>
<dbReference type="RefSeq" id="WP_046997798.1">
    <property type="nucleotide sequence ID" value="NZ_JAIW01000010.1"/>
</dbReference>
<organism evidence="5 6">
    <name type="scientific">Aliarcobacter butzleri L355</name>
    <dbReference type="NCBI Taxonomy" id="1447263"/>
    <lineage>
        <taxon>Bacteria</taxon>
        <taxon>Pseudomonadati</taxon>
        <taxon>Campylobacterota</taxon>
        <taxon>Epsilonproteobacteria</taxon>
        <taxon>Campylobacterales</taxon>
        <taxon>Arcobacteraceae</taxon>
        <taxon>Aliarcobacter</taxon>
    </lineage>
</organism>
<evidence type="ECO:0000256" key="2">
    <source>
        <dbReference type="ARBA" id="ARBA00023125"/>
    </source>
</evidence>
<comment type="caution">
    <text evidence="5">The sequence shown here is derived from an EMBL/GenBank/DDBJ whole genome shotgun (WGS) entry which is preliminary data.</text>
</comment>
<protein>
    <recommendedName>
        <fullName evidence="4">Tyr recombinase domain-containing protein</fullName>
    </recommendedName>
</protein>
<dbReference type="EMBL" id="JAIW01000010">
    <property type="protein sequence ID" value="KLE11432.1"/>
    <property type="molecule type" value="Genomic_DNA"/>
</dbReference>
<dbReference type="Gene3D" id="1.10.443.10">
    <property type="entry name" value="Intergrase catalytic core"/>
    <property type="match status" value="1"/>
</dbReference>
<dbReference type="InterPro" id="IPR013762">
    <property type="entry name" value="Integrase-like_cat_sf"/>
</dbReference>
<dbReference type="InterPro" id="IPR002104">
    <property type="entry name" value="Integrase_catalytic"/>
</dbReference>